<name>A0A558R990_9SPHN</name>
<dbReference type="PROSITE" id="PS50977">
    <property type="entry name" value="HTH_TETR_2"/>
    <property type="match status" value="1"/>
</dbReference>
<keyword evidence="7" id="KW-1185">Reference proteome</keyword>
<evidence type="ECO:0000256" key="1">
    <source>
        <dbReference type="ARBA" id="ARBA00023015"/>
    </source>
</evidence>
<dbReference type="Pfam" id="PF00440">
    <property type="entry name" value="TetR_N"/>
    <property type="match status" value="1"/>
</dbReference>
<dbReference type="Pfam" id="PF17920">
    <property type="entry name" value="TetR_C_16"/>
    <property type="match status" value="1"/>
</dbReference>
<dbReference type="EMBL" id="VNIM01000015">
    <property type="protein sequence ID" value="TVV75947.1"/>
    <property type="molecule type" value="Genomic_DNA"/>
</dbReference>
<evidence type="ECO:0000256" key="4">
    <source>
        <dbReference type="PROSITE-ProRule" id="PRU00335"/>
    </source>
</evidence>
<dbReference type="SUPFAM" id="SSF46689">
    <property type="entry name" value="Homeodomain-like"/>
    <property type="match status" value="1"/>
</dbReference>
<dbReference type="InterPro" id="IPR009057">
    <property type="entry name" value="Homeodomain-like_sf"/>
</dbReference>
<dbReference type="InterPro" id="IPR001647">
    <property type="entry name" value="HTH_TetR"/>
</dbReference>
<keyword evidence="1" id="KW-0805">Transcription regulation</keyword>
<accession>A0A558R990</accession>
<dbReference type="OrthoDB" id="2356263at2"/>
<dbReference type="PANTHER" id="PTHR30055:SF234">
    <property type="entry name" value="HTH-TYPE TRANSCRIPTIONAL REGULATOR BETI"/>
    <property type="match status" value="1"/>
</dbReference>
<reference evidence="6 7" key="1">
    <citation type="submission" date="2019-07" db="EMBL/GenBank/DDBJ databases">
        <title>Sphingomonas solaris sp. nov., isolated from a solar panel from Boston, Massachusetts.</title>
        <authorList>
            <person name="Tanner K."/>
            <person name="Pascual J."/>
            <person name="Mancuso C."/>
            <person name="Pereto J."/>
            <person name="Khalil A."/>
            <person name="Vilanova C."/>
        </authorList>
    </citation>
    <scope>NUCLEOTIDE SEQUENCE [LARGE SCALE GENOMIC DNA]</scope>
    <source>
        <strain evidence="6 7">R4DWN</strain>
    </source>
</reference>
<keyword evidence="3" id="KW-0804">Transcription</keyword>
<evidence type="ECO:0000256" key="2">
    <source>
        <dbReference type="ARBA" id="ARBA00023125"/>
    </source>
</evidence>
<dbReference type="InterPro" id="IPR041678">
    <property type="entry name" value="TetR_C_16"/>
</dbReference>
<dbReference type="PRINTS" id="PR00455">
    <property type="entry name" value="HTHTETR"/>
</dbReference>
<evidence type="ECO:0000256" key="3">
    <source>
        <dbReference type="ARBA" id="ARBA00023163"/>
    </source>
</evidence>
<dbReference type="GO" id="GO:0003700">
    <property type="term" value="F:DNA-binding transcription factor activity"/>
    <property type="evidence" value="ECO:0007669"/>
    <property type="project" value="TreeGrafter"/>
</dbReference>
<evidence type="ECO:0000313" key="6">
    <source>
        <dbReference type="EMBL" id="TVV75947.1"/>
    </source>
</evidence>
<dbReference type="AlphaFoldDB" id="A0A558R990"/>
<sequence length="192" mass="20917">MPMSKDAETPVARYRDAARTRESILRAGQKLFAEQGYPTTGIRDVAAAASVNSALIQRYFGSKEGLLRATLEDLLKVDAITAGDRTQFGKRAVSILLAAGAVPNPVAIMALAMSDASARKLCIDLLHHNVIIPMSEWLGGNDALARAARLNTIWTGFITARYLLPVEPLNDDRIASTRQWLERVTQAIADEN</sequence>
<dbReference type="InterPro" id="IPR036271">
    <property type="entry name" value="Tet_transcr_reg_TetR-rel_C_sf"/>
</dbReference>
<evidence type="ECO:0000313" key="7">
    <source>
        <dbReference type="Proteomes" id="UP000318681"/>
    </source>
</evidence>
<dbReference type="Gene3D" id="1.10.357.10">
    <property type="entry name" value="Tetracycline Repressor, domain 2"/>
    <property type="match status" value="1"/>
</dbReference>
<dbReference type="GO" id="GO:0000976">
    <property type="term" value="F:transcription cis-regulatory region binding"/>
    <property type="evidence" value="ECO:0007669"/>
    <property type="project" value="TreeGrafter"/>
</dbReference>
<gene>
    <name evidence="6" type="ORF">FOY91_05740</name>
</gene>
<feature type="DNA-binding region" description="H-T-H motif" evidence="4">
    <location>
        <begin position="41"/>
        <end position="60"/>
    </location>
</feature>
<keyword evidence="2 4" id="KW-0238">DNA-binding</keyword>
<dbReference type="PANTHER" id="PTHR30055">
    <property type="entry name" value="HTH-TYPE TRANSCRIPTIONAL REGULATOR RUTR"/>
    <property type="match status" value="1"/>
</dbReference>
<evidence type="ECO:0000259" key="5">
    <source>
        <dbReference type="PROSITE" id="PS50977"/>
    </source>
</evidence>
<organism evidence="6 7">
    <name type="scientific">Alterirhizorhabdus solaris</name>
    <dbReference type="NCBI Taxonomy" id="2529389"/>
    <lineage>
        <taxon>Bacteria</taxon>
        <taxon>Pseudomonadati</taxon>
        <taxon>Pseudomonadota</taxon>
        <taxon>Alphaproteobacteria</taxon>
        <taxon>Sphingomonadales</taxon>
        <taxon>Rhizorhabdaceae</taxon>
        <taxon>Alterirhizorhabdus</taxon>
    </lineage>
</organism>
<proteinExistence type="predicted"/>
<dbReference type="Proteomes" id="UP000318681">
    <property type="component" value="Unassembled WGS sequence"/>
</dbReference>
<dbReference type="InterPro" id="IPR050109">
    <property type="entry name" value="HTH-type_TetR-like_transc_reg"/>
</dbReference>
<feature type="domain" description="HTH tetR-type" evidence="5">
    <location>
        <begin position="18"/>
        <end position="78"/>
    </location>
</feature>
<dbReference type="SUPFAM" id="SSF48498">
    <property type="entry name" value="Tetracyclin repressor-like, C-terminal domain"/>
    <property type="match status" value="1"/>
</dbReference>
<protein>
    <submittedName>
        <fullName evidence="6">Helix-turn-helix transcriptional regulator</fullName>
    </submittedName>
</protein>
<comment type="caution">
    <text evidence="6">The sequence shown here is derived from an EMBL/GenBank/DDBJ whole genome shotgun (WGS) entry which is preliminary data.</text>
</comment>